<evidence type="ECO:0000313" key="2">
    <source>
        <dbReference type="Proteomes" id="UP000264353"/>
    </source>
</evidence>
<feature type="non-terminal residue" evidence="1">
    <location>
        <position position="1"/>
    </location>
</feature>
<dbReference type="EMBL" id="CM010629">
    <property type="protein sequence ID" value="RID76236.1"/>
    <property type="molecule type" value="Genomic_DNA"/>
</dbReference>
<accession>A0A398ALW6</accession>
<protein>
    <submittedName>
        <fullName evidence="1">Uncharacterized protein</fullName>
    </submittedName>
</protein>
<gene>
    <name evidence="1" type="ORF">BRARA_B03217</name>
</gene>
<name>A0A398ALW6_BRACM</name>
<dbReference type="AlphaFoldDB" id="A0A398ALW6"/>
<sequence>ISLLQHSLLTCDAVCMYNICKITLLRKVAAQSVIYHIWKQRNNLVHNQKAVPSSIVFQGINREIKNIISSRRHNKFFKPLLGYILN</sequence>
<evidence type="ECO:0000313" key="1">
    <source>
        <dbReference type="EMBL" id="RID76236.1"/>
    </source>
</evidence>
<reference evidence="1 2" key="1">
    <citation type="submission" date="2018-06" db="EMBL/GenBank/DDBJ databases">
        <title>WGS assembly of Brassica rapa FPsc.</title>
        <authorList>
            <person name="Bowman J."/>
            <person name="Kohchi T."/>
            <person name="Yamato K."/>
            <person name="Jenkins J."/>
            <person name="Shu S."/>
            <person name="Ishizaki K."/>
            <person name="Yamaoka S."/>
            <person name="Nishihama R."/>
            <person name="Nakamura Y."/>
            <person name="Berger F."/>
            <person name="Adam C."/>
            <person name="Aki S."/>
            <person name="Althoff F."/>
            <person name="Araki T."/>
            <person name="Arteaga-Vazquez M."/>
            <person name="Balasubrmanian S."/>
            <person name="Bauer D."/>
            <person name="Boehm C."/>
            <person name="Briginshaw L."/>
            <person name="Caballero-Perez J."/>
            <person name="Catarino B."/>
            <person name="Chen F."/>
            <person name="Chiyoda S."/>
            <person name="Chovatia M."/>
            <person name="Davies K."/>
            <person name="Delmans M."/>
            <person name="Demura T."/>
            <person name="Dierschke T."/>
            <person name="Dolan L."/>
            <person name="Dorantes-Acosta A."/>
            <person name="Eklund D."/>
            <person name="Florent S."/>
            <person name="Flores-Sandoval E."/>
            <person name="Fujiyama A."/>
            <person name="Fukuzawa H."/>
            <person name="Galik B."/>
            <person name="Grimanelli D."/>
            <person name="Grimwood J."/>
            <person name="Grossniklaus U."/>
            <person name="Hamada T."/>
            <person name="Haseloff J."/>
            <person name="Hetherington A."/>
            <person name="Higo A."/>
            <person name="Hirakawa Y."/>
            <person name="Hundley H."/>
            <person name="Ikeda Y."/>
            <person name="Inoue K."/>
            <person name="Inoue S."/>
            <person name="Ishida S."/>
            <person name="Jia Q."/>
            <person name="Kakita M."/>
            <person name="Kanazawa T."/>
            <person name="Kawai Y."/>
            <person name="Kawashima T."/>
            <person name="Kennedy M."/>
            <person name="Kinose K."/>
            <person name="Kinoshita T."/>
            <person name="Kohara Y."/>
            <person name="Koide E."/>
            <person name="Komatsu K."/>
            <person name="Kopischke S."/>
            <person name="Kubo M."/>
            <person name="Kyozuka J."/>
            <person name="Lagercrantz U."/>
            <person name="Lin S."/>
            <person name="Lindquist E."/>
            <person name="Lipzen A."/>
            <person name="Lu C."/>
            <person name="Luna E."/>
            <person name="Martienssen R."/>
            <person name="Minamino N."/>
            <person name="Mizutani M."/>
            <person name="Mizutani M."/>
            <person name="Mochizuki N."/>
            <person name="Monte I."/>
            <person name="Mosher R."/>
            <person name="Nagasaki H."/>
            <person name="Nakagami H."/>
            <person name="Naramoto S."/>
            <person name="Nishitani K."/>
            <person name="Ohtani M."/>
            <person name="Okamoto T."/>
            <person name="Okumura M."/>
            <person name="Phillips J."/>
            <person name="Pollak B."/>
            <person name="Reinders A."/>
            <person name="Roevekamp M."/>
            <person name="Sano R."/>
            <person name="Sawa S."/>
            <person name="Schmid M."/>
            <person name="Shirakawa M."/>
            <person name="Solano R."/>
            <person name="Spunde A."/>
            <person name="Suetsugu N."/>
            <person name="Sugano S."/>
            <person name="Sugiyama A."/>
            <person name="Sun R."/>
            <person name="Suzuki Y."/>
            <person name="Takenaka M."/>
            <person name="Takezawa D."/>
            <person name="Tomogane H."/>
            <person name="Tsuzuki M."/>
            <person name="Ueda T."/>
            <person name="Umeda M."/>
            <person name="Ward J."/>
            <person name="Watanabe Y."/>
            <person name="Yazaki K."/>
            <person name="Yokoyama R."/>
            <person name="Yoshitake Y."/>
            <person name="Yotsui I."/>
            <person name="Zachgo S."/>
            <person name="Schmutz J."/>
        </authorList>
    </citation>
    <scope>NUCLEOTIDE SEQUENCE [LARGE SCALE GENOMIC DNA]</scope>
    <source>
        <strain evidence="2">cv. B-3</strain>
    </source>
</reference>
<organism evidence="1 2">
    <name type="scientific">Brassica campestris</name>
    <name type="common">Field mustard</name>
    <dbReference type="NCBI Taxonomy" id="3711"/>
    <lineage>
        <taxon>Eukaryota</taxon>
        <taxon>Viridiplantae</taxon>
        <taxon>Streptophyta</taxon>
        <taxon>Embryophyta</taxon>
        <taxon>Tracheophyta</taxon>
        <taxon>Spermatophyta</taxon>
        <taxon>Magnoliopsida</taxon>
        <taxon>eudicotyledons</taxon>
        <taxon>Gunneridae</taxon>
        <taxon>Pentapetalae</taxon>
        <taxon>rosids</taxon>
        <taxon>malvids</taxon>
        <taxon>Brassicales</taxon>
        <taxon>Brassicaceae</taxon>
        <taxon>Brassiceae</taxon>
        <taxon>Brassica</taxon>
    </lineage>
</organism>
<dbReference type="Proteomes" id="UP000264353">
    <property type="component" value="Chromosome A2"/>
</dbReference>
<proteinExistence type="predicted"/>